<dbReference type="AlphaFoldDB" id="A0A2D2AXQ9"/>
<dbReference type="KEGG" id="cmb:CSW64_10045"/>
<dbReference type="PANTHER" id="PTHR43861">
    <property type="entry name" value="TRANS-ACONITATE 2-METHYLTRANSFERASE-RELATED"/>
    <property type="match status" value="1"/>
</dbReference>
<protein>
    <submittedName>
        <fullName evidence="4">SAM-dependent methyltransferase</fullName>
    </submittedName>
</protein>
<dbReference type="OrthoDB" id="4571118at2"/>
<organism evidence="4 5">
    <name type="scientific">Caulobacter mirabilis</name>
    <dbReference type="NCBI Taxonomy" id="69666"/>
    <lineage>
        <taxon>Bacteria</taxon>
        <taxon>Pseudomonadati</taxon>
        <taxon>Pseudomonadota</taxon>
        <taxon>Alphaproteobacteria</taxon>
        <taxon>Caulobacterales</taxon>
        <taxon>Caulobacteraceae</taxon>
        <taxon>Caulobacter</taxon>
    </lineage>
</organism>
<keyword evidence="1 4" id="KW-0489">Methyltransferase</keyword>
<evidence type="ECO:0000313" key="4">
    <source>
        <dbReference type="EMBL" id="ATQ42727.1"/>
    </source>
</evidence>
<dbReference type="GO" id="GO:0032259">
    <property type="term" value="P:methylation"/>
    <property type="evidence" value="ECO:0007669"/>
    <property type="project" value="UniProtKB-KW"/>
</dbReference>
<reference evidence="4 5" key="1">
    <citation type="submission" date="2017-10" db="EMBL/GenBank/DDBJ databases">
        <title>Genome sequence of Caulobacter mirabilis FWC38.</title>
        <authorList>
            <person name="Fiebig A."/>
            <person name="Crosson S."/>
        </authorList>
    </citation>
    <scope>NUCLEOTIDE SEQUENCE [LARGE SCALE GENOMIC DNA]</scope>
    <source>
        <strain evidence="4 5">FWC 38</strain>
    </source>
</reference>
<keyword evidence="5" id="KW-1185">Reference proteome</keyword>
<dbReference type="InterPro" id="IPR041698">
    <property type="entry name" value="Methyltransf_25"/>
</dbReference>
<evidence type="ECO:0000313" key="5">
    <source>
        <dbReference type="Proteomes" id="UP000228945"/>
    </source>
</evidence>
<dbReference type="GO" id="GO:0008168">
    <property type="term" value="F:methyltransferase activity"/>
    <property type="evidence" value="ECO:0007669"/>
    <property type="project" value="UniProtKB-KW"/>
</dbReference>
<evidence type="ECO:0000259" key="3">
    <source>
        <dbReference type="Pfam" id="PF13649"/>
    </source>
</evidence>
<feature type="domain" description="Methyltransferase" evidence="3">
    <location>
        <begin position="25"/>
        <end position="120"/>
    </location>
</feature>
<dbReference type="CDD" id="cd02440">
    <property type="entry name" value="AdoMet_MTases"/>
    <property type="match status" value="1"/>
</dbReference>
<evidence type="ECO:0000256" key="1">
    <source>
        <dbReference type="ARBA" id="ARBA00022603"/>
    </source>
</evidence>
<gene>
    <name evidence="4" type="ORF">CSW64_10045</name>
</gene>
<dbReference type="SUPFAM" id="SSF53335">
    <property type="entry name" value="S-adenosyl-L-methionine-dependent methyltransferases"/>
    <property type="match status" value="1"/>
</dbReference>
<dbReference type="Pfam" id="PF13649">
    <property type="entry name" value="Methyltransf_25"/>
    <property type="match status" value="1"/>
</dbReference>
<sequence length="174" mass="17790">MAGAVPTRIAWAVDRLSIRPDETLLEIGCGRGVAAGLVCARLGEGRLVAIDRSDTAVAAARAANAAWIAAGRLEVIAADMTGDALRDRRFDAVFAINVNLFWTAPDAAVPAVRGLLKPGGRLLLVYETPGRARAEDLAARLPALLSAGGLTVAGVDLDPFGAPLLAAAATRGAA</sequence>
<dbReference type="RefSeq" id="WP_099621981.1">
    <property type="nucleotide sequence ID" value="NZ_CP024201.1"/>
</dbReference>
<dbReference type="PANTHER" id="PTHR43861:SF1">
    <property type="entry name" value="TRANS-ACONITATE 2-METHYLTRANSFERASE"/>
    <property type="match status" value="1"/>
</dbReference>
<dbReference type="EMBL" id="CP024201">
    <property type="protein sequence ID" value="ATQ42727.1"/>
    <property type="molecule type" value="Genomic_DNA"/>
</dbReference>
<keyword evidence="2 4" id="KW-0808">Transferase</keyword>
<accession>A0A2D2AXQ9</accession>
<name>A0A2D2AXQ9_9CAUL</name>
<dbReference type="InterPro" id="IPR029063">
    <property type="entry name" value="SAM-dependent_MTases_sf"/>
</dbReference>
<dbReference type="Proteomes" id="UP000228945">
    <property type="component" value="Chromosome"/>
</dbReference>
<dbReference type="Gene3D" id="3.40.50.150">
    <property type="entry name" value="Vaccinia Virus protein VP39"/>
    <property type="match status" value="1"/>
</dbReference>
<evidence type="ECO:0000256" key="2">
    <source>
        <dbReference type="ARBA" id="ARBA00022679"/>
    </source>
</evidence>
<proteinExistence type="predicted"/>